<keyword evidence="2" id="KW-1185">Reference proteome</keyword>
<proteinExistence type="predicted"/>
<name>A0A7H8R434_TALRU</name>
<dbReference type="OrthoDB" id="4356994at2759"/>
<accession>A0A7H8R434</accession>
<dbReference type="Proteomes" id="UP000509510">
    <property type="component" value="Chromosome IV"/>
</dbReference>
<sequence length="452" mass="52088">MSLSSPEITCANSLTLTVSDQNYFRYFPSSSVVFYYMKPWEWSSFGFLYQGPAATNKLIMRMILAIAASDMHRRGLVPNSTGKDASKNPGRYHYEAAVQEFRQYLEEHAATGGMQGDLVAESECEIIFCIMFLMIMYEWYYGHSVKDLQLHLQGVRCLLKAHPKMFTMKGMADAILSTGSIPKKGLSFMPAQLLLWVLYMEISGHPRGLTGSLYDALLDSGNPALHPDYLHQCARIWGRCLWGEEYPETQILDDMENHRALELLHQAFIMKNKIWQLALGKSPRSAGITAEGLYSEMITIRERYSDMFITAKLASSLSSRRVLYTIYFAVCALETQLLYHQRILYPTSRARSMIHRQAVANLLEILYQQYSVDPKLLQRIPYSIFLVMIETEDPIHRDWAAARLRELRNLDEGYSFINSLADDFIYRQQMFPGEMVDLFDILQTRYETCNSR</sequence>
<protein>
    <recommendedName>
        <fullName evidence="3">Transcription factor domain-containing protein</fullName>
    </recommendedName>
</protein>
<reference evidence="2" key="1">
    <citation type="submission" date="2020-06" db="EMBL/GenBank/DDBJ databases">
        <title>A chromosome-scale genome assembly of Talaromyces rugulosus W13939.</title>
        <authorList>
            <person name="Wang B."/>
            <person name="Guo L."/>
            <person name="Ye K."/>
            <person name="Wang L."/>
        </authorList>
    </citation>
    <scope>NUCLEOTIDE SEQUENCE [LARGE SCALE GENOMIC DNA]</scope>
    <source>
        <strain evidence="2">W13939</strain>
    </source>
</reference>
<organism evidence="1 2">
    <name type="scientific">Talaromyces rugulosus</name>
    <name type="common">Penicillium rugulosum</name>
    <dbReference type="NCBI Taxonomy" id="121627"/>
    <lineage>
        <taxon>Eukaryota</taxon>
        <taxon>Fungi</taxon>
        <taxon>Dikarya</taxon>
        <taxon>Ascomycota</taxon>
        <taxon>Pezizomycotina</taxon>
        <taxon>Eurotiomycetes</taxon>
        <taxon>Eurotiomycetidae</taxon>
        <taxon>Eurotiales</taxon>
        <taxon>Trichocomaceae</taxon>
        <taxon>Talaromyces</taxon>
        <taxon>Talaromyces sect. Islandici</taxon>
    </lineage>
</organism>
<dbReference type="KEGG" id="trg:TRUGW13939_07596"/>
<evidence type="ECO:0008006" key="3">
    <source>
        <dbReference type="Google" id="ProtNLM"/>
    </source>
</evidence>
<dbReference type="GeneID" id="55995087"/>
<evidence type="ECO:0000313" key="1">
    <source>
        <dbReference type="EMBL" id="QKX60451.1"/>
    </source>
</evidence>
<gene>
    <name evidence="1" type="ORF">TRUGW13939_07596</name>
</gene>
<dbReference type="RefSeq" id="XP_035346628.1">
    <property type="nucleotide sequence ID" value="XM_035490735.1"/>
</dbReference>
<evidence type="ECO:0000313" key="2">
    <source>
        <dbReference type="Proteomes" id="UP000509510"/>
    </source>
</evidence>
<dbReference type="AlphaFoldDB" id="A0A7H8R434"/>
<dbReference type="EMBL" id="CP055901">
    <property type="protein sequence ID" value="QKX60451.1"/>
    <property type="molecule type" value="Genomic_DNA"/>
</dbReference>